<evidence type="ECO:0000313" key="2">
    <source>
        <dbReference type="Proteomes" id="UP000625711"/>
    </source>
</evidence>
<dbReference type="AlphaFoldDB" id="A0A834MFV6"/>
<keyword evidence="2" id="KW-1185">Reference proteome</keyword>
<name>A0A834MFV6_RHYFE</name>
<accession>A0A834MFV6</accession>
<gene>
    <name evidence="1" type="ORF">GWI33_008555</name>
</gene>
<protein>
    <submittedName>
        <fullName evidence="1">Uncharacterized protein</fullName>
    </submittedName>
</protein>
<comment type="caution">
    <text evidence="1">The sequence shown here is derived from an EMBL/GenBank/DDBJ whole genome shotgun (WGS) entry which is preliminary data.</text>
</comment>
<reference evidence="1" key="1">
    <citation type="submission" date="2020-08" db="EMBL/GenBank/DDBJ databases">
        <title>Genome sequencing and assembly of the red palm weevil Rhynchophorus ferrugineus.</title>
        <authorList>
            <person name="Dias G.B."/>
            <person name="Bergman C.M."/>
            <person name="Manee M."/>
        </authorList>
    </citation>
    <scope>NUCLEOTIDE SEQUENCE</scope>
    <source>
        <strain evidence="1">AA-2017</strain>
        <tissue evidence="1">Whole larva</tissue>
    </source>
</reference>
<organism evidence="1 2">
    <name type="scientific">Rhynchophorus ferrugineus</name>
    <name type="common">Red palm weevil</name>
    <name type="synonym">Curculio ferrugineus</name>
    <dbReference type="NCBI Taxonomy" id="354439"/>
    <lineage>
        <taxon>Eukaryota</taxon>
        <taxon>Metazoa</taxon>
        <taxon>Ecdysozoa</taxon>
        <taxon>Arthropoda</taxon>
        <taxon>Hexapoda</taxon>
        <taxon>Insecta</taxon>
        <taxon>Pterygota</taxon>
        <taxon>Neoptera</taxon>
        <taxon>Endopterygota</taxon>
        <taxon>Coleoptera</taxon>
        <taxon>Polyphaga</taxon>
        <taxon>Cucujiformia</taxon>
        <taxon>Curculionidae</taxon>
        <taxon>Dryophthorinae</taxon>
        <taxon>Rhynchophorus</taxon>
    </lineage>
</organism>
<dbReference type="EMBL" id="JAACXV010000403">
    <property type="protein sequence ID" value="KAF7278340.1"/>
    <property type="molecule type" value="Genomic_DNA"/>
</dbReference>
<proteinExistence type="predicted"/>
<sequence length="117" mass="13274">MWAFLLKKRGFQWPPLRIRLPKDQSRTAGGASNKICILNSPTPRALQHLLPLNLPDGLWGDGRLRTSHNGCFQIEAIPAEVVNKASQQKKICYLFISLSRSLSFDKIAVQKKRIHNL</sequence>
<dbReference type="Proteomes" id="UP000625711">
    <property type="component" value="Unassembled WGS sequence"/>
</dbReference>
<evidence type="ECO:0000313" key="1">
    <source>
        <dbReference type="EMBL" id="KAF7278340.1"/>
    </source>
</evidence>